<dbReference type="Proteomes" id="UP000236327">
    <property type="component" value="Unassembled WGS sequence"/>
</dbReference>
<keyword evidence="3" id="KW-1185">Reference proteome</keyword>
<evidence type="ECO:0000313" key="2">
    <source>
        <dbReference type="EMBL" id="PNU03926.1"/>
    </source>
</evidence>
<evidence type="ECO:0000313" key="3">
    <source>
        <dbReference type="Proteomes" id="UP000236327"/>
    </source>
</evidence>
<accession>A0A2K2FYQ4</accession>
<organism evidence="2 3">
    <name type="scientific">Novosphingobium guangzhouense</name>
    <dbReference type="NCBI Taxonomy" id="1850347"/>
    <lineage>
        <taxon>Bacteria</taxon>
        <taxon>Pseudomonadati</taxon>
        <taxon>Pseudomonadota</taxon>
        <taxon>Alphaproteobacteria</taxon>
        <taxon>Sphingomonadales</taxon>
        <taxon>Sphingomonadaceae</taxon>
        <taxon>Novosphingobium</taxon>
    </lineage>
</organism>
<gene>
    <name evidence="2" type="ORF">A8V01_21900</name>
</gene>
<keyword evidence="1" id="KW-1133">Transmembrane helix</keyword>
<name>A0A2K2FYQ4_9SPHN</name>
<feature type="transmembrane region" description="Helical" evidence="1">
    <location>
        <begin position="23"/>
        <end position="43"/>
    </location>
</feature>
<sequence>MMCQSERARARWPAVLRTIAGTLGAYGVTSLATVALSLLLVRIGMGQAEALIVATLASFAMFAFIAMATFHFRGVAGVWGWLRRFPLWPALSSC</sequence>
<keyword evidence="1" id="KW-0472">Membrane</keyword>
<protein>
    <submittedName>
        <fullName evidence="2">Uncharacterized protein</fullName>
    </submittedName>
</protein>
<evidence type="ECO:0000256" key="1">
    <source>
        <dbReference type="SAM" id="Phobius"/>
    </source>
</evidence>
<dbReference type="AlphaFoldDB" id="A0A2K2FYQ4"/>
<dbReference type="EMBL" id="LYMM01000041">
    <property type="protein sequence ID" value="PNU03926.1"/>
    <property type="molecule type" value="Genomic_DNA"/>
</dbReference>
<keyword evidence="1" id="KW-0812">Transmembrane</keyword>
<comment type="caution">
    <text evidence="2">The sequence shown here is derived from an EMBL/GenBank/DDBJ whole genome shotgun (WGS) entry which is preliminary data.</text>
</comment>
<feature type="transmembrane region" description="Helical" evidence="1">
    <location>
        <begin position="50"/>
        <end position="72"/>
    </location>
</feature>
<proteinExistence type="predicted"/>
<reference evidence="2 3" key="1">
    <citation type="submission" date="2016-05" db="EMBL/GenBank/DDBJ databases">
        <title>Complete genome sequence of Novosphingobium guangzhouense SA925(T).</title>
        <authorList>
            <person name="Sha S."/>
        </authorList>
    </citation>
    <scope>NUCLEOTIDE SEQUENCE [LARGE SCALE GENOMIC DNA]</scope>
    <source>
        <strain evidence="2 3">SA925</strain>
    </source>
</reference>